<keyword evidence="9 12" id="KW-0413">Isomerase</keyword>
<evidence type="ECO:0000256" key="3">
    <source>
        <dbReference type="ARBA" id="ARBA00004496"/>
    </source>
</evidence>
<proteinExistence type="inferred from homology"/>
<dbReference type="AlphaFoldDB" id="A0A7S4FXT6"/>
<evidence type="ECO:0000256" key="4">
    <source>
        <dbReference type="ARBA" id="ARBA00005028"/>
    </source>
</evidence>
<dbReference type="SUPFAM" id="SSF74650">
    <property type="entry name" value="Galactose mutarotase-like"/>
    <property type="match status" value="1"/>
</dbReference>
<evidence type="ECO:0000256" key="13">
    <source>
        <dbReference type="PIRSR" id="PIRSR005096-1"/>
    </source>
</evidence>
<evidence type="ECO:0000256" key="14">
    <source>
        <dbReference type="PIRSR" id="PIRSR005096-2"/>
    </source>
</evidence>
<dbReference type="InterPro" id="IPR011013">
    <property type="entry name" value="Gal_mutarotase_sf_dom"/>
</dbReference>
<evidence type="ECO:0000256" key="11">
    <source>
        <dbReference type="ARBA" id="ARBA00045743"/>
    </source>
</evidence>
<comment type="subunit">
    <text evidence="6">Monomer.</text>
</comment>
<dbReference type="PANTHER" id="PTHR10091:SF0">
    <property type="entry name" value="GALACTOSE MUTAROTASE"/>
    <property type="match status" value="1"/>
</dbReference>
<feature type="active site" description="Proton acceptor" evidence="13">
    <location>
        <position position="350"/>
    </location>
</feature>
<evidence type="ECO:0000256" key="7">
    <source>
        <dbReference type="ARBA" id="ARBA00022490"/>
    </source>
</evidence>
<dbReference type="NCBIfam" id="NF008277">
    <property type="entry name" value="PRK11055.1"/>
    <property type="match status" value="1"/>
</dbReference>
<dbReference type="PANTHER" id="PTHR10091">
    <property type="entry name" value="ALDOSE-1-EPIMERASE"/>
    <property type="match status" value="1"/>
</dbReference>
<dbReference type="PIRSF" id="PIRSF005096">
    <property type="entry name" value="GALM"/>
    <property type="match status" value="1"/>
</dbReference>
<dbReference type="Gene3D" id="2.70.98.10">
    <property type="match status" value="1"/>
</dbReference>
<evidence type="ECO:0000256" key="10">
    <source>
        <dbReference type="ARBA" id="ARBA00023277"/>
    </source>
</evidence>
<name>A0A7S4FXT6_9EUGL</name>
<evidence type="ECO:0000256" key="2">
    <source>
        <dbReference type="ARBA" id="ARBA00001712"/>
    </source>
</evidence>
<dbReference type="EC" id="5.1.3.3" evidence="12"/>
<comment type="pathway">
    <text evidence="4 12">Carbohydrate metabolism; hexose metabolism.</text>
</comment>
<dbReference type="PROSITE" id="PS00545">
    <property type="entry name" value="ALDOSE_1_EPIMERASE"/>
    <property type="match status" value="1"/>
</dbReference>
<keyword evidence="7" id="KW-0963">Cytoplasm</keyword>
<gene>
    <name evidence="16" type="ORF">EGYM00163_LOCUS29913</name>
</gene>
<keyword evidence="10 12" id="KW-0119">Carbohydrate metabolism</keyword>
<dbReference type="InterPro" id="IPR008183">
    <property type="entry name" value="Aldose_1/G6P_1-epimerase"/>
</dbReference>
<feature type="binding site" evidence="14">
    <location>
        <position position="284"/>
    </location>
    <ligand>
        <name>beta-D-galactose</name>
        <dbReference type="ChEBI" id="CHEBI:27667"/>
    </ligand>
</feature>
<organism evidence="16">
    <name type="scientific">Eutreptiella gymnastica</name>
    <dbReference type="NCBI Taxonomy" id="73025"/>
    <lineage>
        <taxon>Eukaryota</taxon>
        <taxon>Discoba</taxon>
        <taxon>Euglenozoa</taxon>
        <taxon>Euglenida</taxon>
        <taxon>Spirocuta</taxon>
        <taxon>Euglenophyceae</taxon>
        <taxon>Eutreptiales</taxon>
        <taxon>Eutreptiaceae</taxon>
        <taxon>Eutreptiella</taxon>
    </lineage>
</organism>
<dbReference type="EMBL" id="HBJA01085852">
    <property type="protein sequence ID" value="CAE0818745.1"/>
    <property type="molecule type" value="Transcribed_RNA"/>
</dbReference>
<evidence type="ECO:0000256" key="8">
    <source>
        <dbReference type="ARBA" id="ARBA00022553"/>
    </source>
</evidence>
<feature type="active site" description="Proton donor" evidence="13">
    <location>
        <position position="213"/>
    </location>
</feature>
<sequence length="393" mass="43750">MQRKVQYVVAFAGLAVLVHLLRRTMSEKISIQEPEQQVVPKRRFRRHSSGREAYLWKLSNKNGMQVEITDYGGTIVSVTVPDGSGGLRDVVLGFDSVADYEKKSPFFGCITGRCANRIAKGTFEIDHQQYQTAVNNGPNALHGGVKGFDKVFWSVEELGKSCLRMSYVSADMEEGYPGELTISVTYTLNDANQLQIDYAATTDKATVVNLTNHTYWNLHGQPDSCLDHVVQLFADRYTPVDDTLIPSGELAPVENTPFDFRTPTAIGERINEADRQLQLGHGYDHNWCLNKSGPGALDLAAVVTEPSSGLALKVYTTEPGVQLYTGNFLDGSFKGKRGLTVPHRAAFCLETQHYPDSIHHQGEKEWPTVVLRPEQRFMSTTIYEINCRAQTIA</sequence>
<dbReference type="Pfam" id="PF01263">
    <property type="entry name" value="Aldose_epim"/>
    <property type="match status" value="1"/>
</dbReference>
<dbReference type="UniPathway" id="UPA00242"/>
<dbReference type="GO" id="GO:0005737">
    <property type="term" value="C:cytoplasm"/>
    <property type="evidence" value="ECO:0007669"/>
    <property type="project" value="UniProtKB-SubCell"/>
</dbReference>
<dbReference type="FunFam" id="2.70.98.10:FF:000003">
    <property type="entry name" value="Aldose 1-epimerase"/>
    <property type="match status" value="1"/>
</dbReference>
<dbReference type="GO" id="GO:0030246">
    <property type="term" value="F:carbohydrate binding"/>
    <property type="evidence" value="ECO:0007669"/>
    <property type="project" value="InterPro"/>
</dbReference>
<comment type="catalytic activity">
    <reaction evidence="1 12">
        <text>alpha-D-glucose = beta-D-glucose</text>
        <dbReference type="Rhea" id="RHEA:10264"/>
        <dbReference type="ChEBI" id="CHEBI:15903"/>
        <dbReference type="ChEBI" id="CHEBI:17925"/>
        <dbReference type="EC" id="5.1.3.3"/>
    </reaction>
</comment>
<comment type="subcellular location">
    <subcellularLocation>
        <location evidence="3">Cytoplasm</location>
    </subcellularLocation>
</comment>
<comment type="catalytic activity">
    <reaction evidence="2">
        <text>alpha-D-galactose = beta-D-galactose</text>
        <dbReference type="Rhea" id="RHEA:28675"/>
        <dbReference type="ChEBI" id="CHEBI:27667"/>
        <dbReference type="ChEBI" id="CHEBI:28061"/>
        <dbReference type="EC" id="5.1.3.3"/>
    </reaction>
    <physiologicalReaction direction="right-to-left" evidence="2">
        <dbReference type="Rhea" id="RHEA:28677"/>
    </physiologicalReaction>
</comment>
<comment type="function">
    <text evidence="11">Mutarotase that catalyzes the interconversion of beta-D-galactose and alpha-D-galactose during galactose metabolism. Beta-D-galactose is metabolized in the liver into glucose 1-phosphate, the primary metabolic fuel, by the action of four enzymes that constitute the Leloir pathway: GALM, GALK1 (galactokinase), GALT (galactose-1-phosphate uridylyltransferase) and GALE (UDP-galactose-4'-epimerase). Involved in the maintenance of the equilibrium between the beta- and alpha-anomers of galactose, therefore ensuring a sufficient supply of the alpha-anomer for GALK1. Also active on D-glucose although shows a preference for galactose over glucose.</text>
</comment>
<dbReference type="CDD" id="cd09019">
    <property type="entry name" value="galactose_mutarotase_like"/>
    <property type="match status" value="1"/>
</dbReference>
<reference evidence="16" key="1">
    <citation type="submission" date="2021-01" db="EMBL/GenBank/DDBJ databases">
        <authorList>
            <person name="Corre E."/>
            <person name="Pelletier E."/>
            <person name="Niang G."/>
            <person name="Scheremetjew M."/>
            <person name="Finn R."/>
            <person name="Kale V."/>
            <person name="Holt S."/>
            <person name="Cochrane G."/>
            <person name="Meng A."/>
            <person name="Brown T."/>
            <person name="Cohen L."/>
        </authorList>
    </citation>
    <scope>NUCLEOTIDE SEQUENCE</scope>
    <source>
        <strain evidence="16">CCMP1594</strain>
    </source>
</reference>
<dbReference type="InterPro" id="IPR047215">
    <property type="entry name" value="Galactose_mutarotase-like"/>
</dbReference>
<feature type="binding site" evidence="15">
    <location>
        <begin position="213"/>
        <end position="215"/>
    </location>
    <ligand>
        <name>beta-D-galactose</name>
        <dbReference type="ChEBI" id="CHEBI:27667"/>
    </ligand>
</feature>
<evidence type="ECO:0000256" key="1">
    <source>
        <dbReference type="ARBA" id="ARBA00001614"/>
    </source>
</evidence>
<dbReference type="GO" id="GO:0006006">
    <property type="term" value="P:glucose metabolic process"/>
    <property type="evidence" value="ECO:0007669"/>
    <property type="project" value="TreeGrafter"/>
</dbReference>
<keyword evidence="8" id="KW-0597">Phosphoprotein</keyword>
<comment type="similarity">
    <text evidence="5 12">Belongs to the aldose epimerase family.</text>
</comment>
<dbReference type="InterPro" id="IPR014718">
    <property type="entry name" value="GH-type_carb-bd"/>
</dbReference>
<dbReference type="GO" id="GO:0004034">
    <property type="term" value="F:aldose 1-epimerase activity"/>
    <property type="evidence" value="ECO:0007669"/>
    <property type="project" value="UniProtKB-EC"/>
</dbReference>
<accession>A0A7S4FXT6</accession>
<dbReference type="InterPro" id="IPR018052">
    <property type="entry name" value="Ald1_epimerase_CS"/>
</dbReference>
<evidence type="ECO:0000256" key="12">
    <source>
        <dbReference type="PIRNR" id="PIRNR005096"/>
    </source>
</evidence>
<dbReference type="GO" id="GO:0033499">
    <property type="term" value="P:galactose catabolic process via UDP-galactose, Leloir pathway"/>
    <property type="evidence" value="ECO:0007669"/>
    <property type="project" value="TreeGrafter"/>
</dbReference>
<feature type="binding site" evidence="15">
    <location>
        <begin position="116"/>
        <end position="117"/>
    </location>
    <ligand>
        <name>beta-D-galactose</name>
        <dbReference type="ChEBI" id="CHEBI:27667"/>
    </ligand>
</feature>
<evidence type="ECO:0000256" key="5">
    <source>
        <dbReference type="ARBA" id="ARBA00006206"/>
    </source>
</evidence>
<protein>
    <recommendedName>
        <fullName evidence="12">Aldose 1-epimerase</fullName>
        <ecNumber evidence="12">5.1.3.3</ecNumber>
    </recommendedName>
</protein>
<evidence type="ECO:0000256" key="6">
    <source>
        <dbReference type="ARBA" id="ARBA00011245"/>
    </source>
</evidence>
<evidence type="ECO:0000256" key="15">
    <source>
        <dbReference type="PIRSR" id="PIRSR005096-3"/>
    </source>
</evidence>
<evidence type="ECO:0000313" key="16">
    <source>
        <dbReference type="EMBL" id="CAE0818745.1"/>
    </source>
</evidence>
<evidence type="ECO:0000256" key="9">
    <source>
        <dbReference type="ARBA" id="ARBA00023235"/>
    </source>
</evidence>
<dbReference type="InterPro" id="IPR015443">
    <property type="entry name" value="Aldose_1-epimerase"/>
</dbReference>